<dbReference type="AlphaFoldDB" id="A0A0M8K828"/>
<gene>
    <name evidence="3" type="ORF">ARMA_2098</name>
</gene>
<sequence>MPRKAQIFNIHDLERYDEEPLTNVFLFREEEFWACILYFRPGQVLRRHSHEHEHEVFDVLAGHGTIWLDGEAVQTRPGDVIFVPAGVEHGFENTGDEPWIIRATIHERTYARQALQRAILKRLGKLER</sequence>
<evidence type="ECO:0000313" key="3">
    <source>
        <dbReference type="EMBL" id="GAP63675.1"/>
    </source>
</evidence>
<dbReference type="EMBL" id="BBZA01000181">
    <property type="protein sequence ID" value="GAP63675.1"/>
    <property type="molecule type" value="Genomic_DNA"/>
</dbReference>
<dbReference type="Pfam" id="PF07883">
    <property type="entry name" value="Cupin_2"/>
    <property type="match status" value="1"/>
</dbReference>
<evidence type="ECO:0000259" key="2">
    <source>
        <dbReference type="Pfam" id="PF07883"/>
    </source>
</evidence>
<organism evidence="3 4">
    <name type="scientific">Ardenticatena maritima</name>
    <dbReference type="NCBI Taxonomy" id="872965"/>
    <lineage>
        <taxon>Bacteria</taxon>
        <taxon>Bacillati</taxon>
        <taxon>Chloroflexota</taxon>
        <taxon>Ardenticatenia</taxon>
        <taxon>Ardenticatenales</taxon>
        <taxon>Ardenticatenaceae</taxon>
        <taxon>Ardenticatena</taxon>
    </lineage>
</organism>
<dbReference type="InterPro" id="IPR051610">
    <property type="entry name" value="GPI/OXD"/>
</dbReference>
<protein>
    <recommendedName>
        <fullName evidence="2">Cupin type-2 domain-containing protein</fullName>
    </recommendedName>
</protein>
<comment type="caution">
    <text evidence="3">The sequence shown here is derived from an EMBL/GenBank/DDBJ whole genome shotgun (WGS) entry which is preliminary data.</text>
</comment>
<keyword evidence="4" id="KW-1185">Reference proteome</keyword>
<dbReference type="InterPro" id="IPR011051">
    <property type="entry name" value="RmlC_Cupin_sf"/>
</dbReference>
<dbReference type="InterPro" id="IPR014710">
    <property type="entry name" value="RmlC-like_jellyroll"/>
</dbReference>
<proteinExistence type="predicted"/>
<evidence type="ECO:0000313" key="4">
    <source>
        <dbReference type="Proteomes" id="UP000037784"/>
    </source>
</evidence>
<evidence type="ECO:0000256" key="1">
    <source>
        <dbReference type="ARBA" id="ARBA00022723"/>
    </source>
</evidence>
<dbReference type="PANTHER" id="PTHR35848:SF6">
    <property type="entry name" value="CUPIN TYPE-2 DOMAIN-CONTAINING PROTEIN"/>
    <property type="match status" value="1"/>
</dbReference>
<reference evidence="4" key="1">
    <citation type="submission" date="2015-08" db="EMBL/GenBank/DDBJ databases">
        <title>Draft Genome Sequence of a Heterotrophic Facultative Anaerobic Bacterium Ardenticatena maritima Strain 110S.</title>
        <authorList>
            <person name="Kawaichi S."/>
            <person name="Yoshida T."/>
            <person name="Sako Y."/>
            <person name="Nakamura R."/>
        </authorList>
    </citation>
    <scope>NUCLEOTIDE SEQUENCE [LARGE SCALE GENOMIC DNA]</scope>
    <source>
        <strain evidence="4">110S</strain>
    </source>
</reference>
<dbReference type="RefSeq" id="WP_054493481.1">
    <property type="nucleotide sequence ID" value="NZ_BBZA01000181.1"/>
</dbReference>
<dbReference type="PANTHER" id="PTHR35848">
    <property type="entry name" value="OXALATE-BINDING PROTEIN"/>
    <property type="match status" value="1"/>
</dbReference>
<name>A0A0M8K828_9CHLR</name>
<dbReference type="Gene3D" id="2.60.120.10">
    <property type="entry name" value="Jelly Rolls"/>
    <property type="match status" value="1"/>
</dbReference>
<feature type="domain" description="Cupin type-2" evidence="2">
    <location>
        <begin position="39"/>
        <end position="98"/>
    </location>
</feature>
<dbReference type="Proteomes" id="UP000037784">
    <property type="component" value="Unassembled WGS sequence"/>
</dbReference>
<dbReference type="SUPFAM" id="SSF51182">
    <property type="entry name" value="RmlC-like cupins"/>
    <property type="match status" value="1"/>
</dbReference>
<dbReference type="InterPro" id="IPR013096">
    <property type="entry name" value="Cupin_2"/>
</dbReference>
<dbReference type="GO" id="GO:0046872">
    <property type="term" value="F:metal ion binding"/>
    <property type="evidence" value="ECO:0007669"/>
    <property type="project" value="UniProtKB-KW"/>
</dbReference>
<dbReference type="InParanoid" id="A0A0M8K828"/>
<accession>A0A0M8K828</accession>
<keyword evidence="1" id="KW-0479">Metal-binding</keyword>
<dbReference type="OrthoDB" id="9791637at2"/>